<dbReference type="Pfam" id="PF02687">
    <property type="entry name" value="FtsX"/>
    <property type="match status" value="2"/>
</dbReference>
<feature type="transmembrane region" description="Helical" evidence="7">
    <location>
        <begin position="370"/>
        <end position="395"/>
    </location>
</feature>
<dbReference type="GO" id="GO:0005886">
    <property type="term" value="C:plasma membrane"/>
    <property type="evidence" value="ECO:0007669"/>
    <property type="project" value="UniProtKB-SubCell"/>
</dbReference>
<evidence type="ECO:0000256" key="4">
    <source>
        <dbReference type="ARBA" id="ARBA00022989"/>
    </source>
</evidence>
<comment type="caution">
    <text evidence="9">The sequence shown here is derived from an EMBL/GenBank/DDBJ whole genome shotgun (WGS) entry which is preliminary data.</text>
</comment>
<dbReference type="InterPro" id="IPR050250">
    <property type="entry name" value="Macrolide_Exporter_MacB"/>
</dbReference>
<accession>A0A8E2UEC4</accession>
<feature type="domain" description="ABC3 transporter permease C-terminal" evidence="8">
    <location>
        <begin position="1304"/>
        <end position="1421"/>
    </location>
</feature>
<feature type="transmembrane region" description="Helical" evidence="7">
    <location>
        <begin position="1344"/>
        <end position="1371"/>
    </location>
</feature>
<feature type="transmembrane region" description="Helical" evidence="7">
    <location>
        <begin position="1296"/>
        <end position="1324"/>
    </location>
</feature>
<dbReference type="EMBL" id="PHND01000001">
    <property type="protein sequence ID" value="PPE04953.1"/>
    <property type="molecule type" value="Genomic_DNA"/>
</dbReference>
<dbReference type="PANTHER" id="PTHR30572">
    <property type="entry name" value="MEMBRANE COMPONENT OF TRANSPORTER-RELATED"/>
    <property type="match status" value="1"/>
</dbReference>
<organism evidence="9 10">
    <name type="scientific">Entomoplasma ellychniae</name>
    <dbReference type="NCBI Taxonomy" id="2114"/>
    <lineage>
        <taxon>Bacteria</taxon>
        <taxon>Bacillati</taxon>
        <taxon>Mycoplasmatota</taxon>
        <taxon>Mollicutes</taxon>
        <taxon>Entomoplasmatales</taxon>
        <taxon>Entomoplasmataceae</taxon>
        <taxon>Entomoplasma</taxon>
    </lineage>
</organism>
<evidence type="ECO:0000256" key="6">
    <source>
        <dbReference type="ARBA" id="ARBA00038076"/>
    </source>
</evidence>
<evidence type="ECO:0000256" key="2">
    <source>
        <dbReference type="ARBA" id="ARBA00022475"/>
    </source>
</evidence>
<keyword evidence="10" id="KW-1185">Reference proteome</keyword>
<feature type="transmembrane region" description="Helical" evidence="7">
    <location>
        <begin position="420"/>
        <end position="450"/>
    </location>
</feature>
<dbReference type="GO" id="GO:0022857">
    <property type="term" value="F:transmembrane transporter activity"/>
    <property type="evidence" value="ECO:0007669"/>
    <property type="project" value="TreeGrafter"/>
</dbReference>
<reference evidence="9 10" key="1">
    <citation type="submission" date="2017-11" db="EMBL/GenBank/DDBJ databases">
        <title>Genome sequence of Entomoplasma ellychniae ELCN-1 (ATCC 43707).</title>
        <authorList>
            <person name="Lo W.-S."/>
            <person name="Gasparich G.E."/>
            <person name="Kuo C.-H."/>
        </authorList>
    </citation>
    <scope>NUCLEOTIDE SEQUENCE [LARGE SCALE GENOMIC DNA]</scope>
    <source>
        <strain evidence="9 10">ELCN-1</strain>
    </source>
</reference>
<protein>
    <submittedName>
        <fullName evidence="9">ABC transporter permease</fullName>
    </submittedName>
</protein>
<comment type="similarity">
    <text evidence="6">Belongs to the ABC-4 integral membrane protein family.</text>
</comment>
<proteinExistence type="inferred from homology"/>
<keyword evidence="2" id="KW-1003">Cell membrane</keyword>
<sequence>MGLKKFKHMFKNSYKNATKNKMQLFGVIVLVFFLSLILTTVVSLNNRVISQYSSILKASRQHDAVIDLNPYDVVATGDSKESKNAPKNLIEAQQYWIQKLQEQYESEKPEWSFDWSRTEAREFAQVQNKNTNITLKALVKTTQSFESNILNSDGVDKLTIFEGKDIETRHQIVIDKNFAKSNDIQIGNIIRIQKDKFGDSLLVKNSNDYENLLKNINTIESELESGIDSENSTYQTLYSNYQWFQVVGFGSSADFVTPIINESTALPNRKTEALIYLHHEAFGLTKNEDNGLYSYEVNANGNLSVNSNTEQESFYSIKFKNKIPSKKDLEEIEIDFRELIKRNINNKLVFAKNDGEYRFSERIRFLNKTILSYSIAASIIFVLTLIVVLYSVALITKKQIEKSAKQLGTLKALGYRKRILVFNFVMLPLFTSLIGGVAGYFGSVLLSNLITLGFSNYFNLNYSAFNIDWISFLTMIGVIWLILNIISFSISISLMRKSALSLISKLQDKKMNGFKKFVKAIRVRRGFGARVRKALLVDALGKMFGIGLVVLLSSSLFTISFIAPNILEENKKYSFNGIKYKQIVEYNDPSYNNPMSFLKTFENKNDPSQLIYGKEAKGWTSLKLTDNGAIDMDQVMSDYYNGHITNDYYSMFIDSYIKNGNVIPSVLDFAFANTKMLNLESVIFDTNYFKEIAKYGIPSIQKNDLIGGLLAPNVLTQWTDYKDLMANIDANDLNTQEDVNKIIIQNAKLMQAFYKKLTSSIGMSITNDFRVGEYRQVTDQKWTEMSNNEKINIFNAESEENEQLKKNYLSNSEDIINKLLKQSSEYDTSFALTNDNWNMGSFRINDIHNEKLSLEDYYVISNFDEAKPDNEADMQKVKDAILQYWKWFTFTSYNRIDQAVIQAGISRPPYFVSQNIASAYQSEDKNYSMAFNLIQYNSKVESLGTKLNASKNGNDFKIYGIQNEDRFLNLFDSKKNDLMSILFNDTSENGIIINQSLAKVLNIKENDEVDFDIIQNELQDASDGENKPFNLDDWDTTGLWSGSNGFKQNSRMQKFANITVKRPVYGDSKAINFLNSINSPTNYYRSVLNGETVVGTKTQNTKFKVLGIHDGYGTSQAWIKNDDANAILKYDIVQNYIWKNIFTRQWNDAFGYSNGLIAGKTDIILEDQINETVKVIPKISGLDLTKNNNWDLDTFKEKFLNSSDKNKKEIGTLIYSIFKNQYPVFNYKYSNSSDIGDFGTSLSISSVYGDYSPTALNGLSAKNSDTGQSFDGTGIGSTSWILPVDTYKEIMDEISIIIVIILALIIVLIVSIAFVIILLTTSIIINDNIQFISTMRVLGYSDKYVVKTVMGMYAIVITIMFVLGYIGGWYACIGIVNVLKNAGLIVPLVHPIWLPFIVFIGVVGIYIVAIYTGYRSITKINSIKVLQDSEL</sequence>
<keyword evidence="5 7" id="KW-0472">Membrane</keyword>
<keyword evidence="3 7" id="KW-0812">Transmembrane</keyword>
<feature type="transmembrane region" description="Helical" evidence="7">
    <location>
        <begin position="470"/>
        <end position="495"/>
    </location>
</feature>
<dbReference type="InterPro" id="IPR003838">
    <property type="entry name" value="ABC3_permease_C"/>
</dbReference>
<feature type="transmembrane region" description="Helical" evidence="7">
    <location>
        <begin position="540"/>
        <end position="563"/>
    </location>
</feature>
<evidence type="ECO:0000313" key="10">
    <source>
        <dbReference type="Proteomes" id="UP000239010"/>
    </source>
</evidence>
<evidence type="ECO:0000256" key="1">
    <source>
        <dbReference type="ARBA" id="ARBA00004651"/>
    </source>
</evidence>
<name>A0A8E2UEC4_9MOLU</name>
<dbReference type="RefSeq" id="WP_104206033.1">
    <property type="nucleotide sequence ID" value="NZ_PHND01000001.1"/>
</dbReference>
<dbReference type="PANTHER" id="PTHR30572:SF4">
    <property type="entry name" value="ABC TRANSPORTER PERMEASE YTRF"/>
    <property type="match status" value="1"/>
</dbReference>
<evidence type="ECO:0000259" key="8">
    <source>
        <dbReference type="Pfam" id="PF02687"/>
    </source>
</evidence>
<gene>
    <name evidence="9" type="ORF">EELLY_v1c06390</name>
</gene>
<dbReference type="Proteomes" id="UP000239010">
    <property type="component" value="Unassembled WGS sequence"/>
</dbReference>
<evidence type="ECO:0000256" key="3">
    <source>
        <dbReference type="ARBA" id="ARBA00022692"/>
    </source>
</evidence>
<feature type="domain" description="ABC3 transporter permease C-terminal" evidence="8">
    <location>
        <begin position="379"/>
        <end position="498"/>
    </location>
</feature>
<keyword evidence="4 7" id="KW-1133">Transmembrane helix</keyword>
<evidence type="ECO:0000256" key="7">
    <source>
        <dbReference type="SAM" id="Phobius"/>
    </source>
</evidence>
<evidence type="ECO:0000313" key="9">
    <source>
        <dbReference type="EMBL" id="PPE04953.1"/>
    </source>
</evidence>
<comment type="subcellular location">
    <subcellularLocation>
        <location evidence="1">Cell membrane</location>
        <topology evidence="1">Multi-pass membrane protein</topology>
    </subcellularLocation>
</comment>
<feature type="transmembrane region" description="Helical" evidence="7">
    <location>
        <begin position="1391"/>
        <end position="1414"/>
    </location>
</feature>
<evidence type="ECO:0000256" key="5">
    <source>
        <dbReference type="ARBA" id="ARBA00023136"/>
    </source>
</evidence>